<accession>A0AAN9CIF3</accession>
<dbReference type="Gene3D" id="2.60.40.10">
    <property type="entry name" value="Immunoglobulins"/>
    <property type="match status" value="2"/>
</dbReference>
<gene>
    <name evidence="3" type="ORF">R3I93_016953</name>
</gene>
<reference evidence="3 4" key="1">
    <citation type="submission" date="2024-02" db="EMBL/GenBank/DDBJ databases">
        <title>Chromosome-level genome assembly of the Eurasian Minnow (Phoxinus phoxinus).</title>
        <authorList>
            <person name="Oriowo T.O."/>
            <person name="Martin S."/>
            <person name="Stange M."/>
            <person name="Chrysostomakis Y."/>
            <person name="Brown T."/>
            <person name="Winkler S."/>
            <person name="Kukowka S."/>
            <person name="Myers E.W."/>
            <person name="Bohne A."/>
        </authorList>
    </citation>
    <scope>NUCLEOTIDE SEQUENCE [LARGE SCALE GENOMIC DNA]</scope>
    <source>
        <strain evidence="3">ZFMK-TIS-60720</strain>
        <tissue evidence="3">Whole Organism</tissue>
    </source>
</reference>
<evidence type="ECO:0000313" key="3">
    <source>
        <dbReference type="EMBL" id="KAK7136751.1"/>
    </source>
</evidence>
<evidence type="ECO:0000313" key="4">
    <source>
        <dbReference type="Proteomes" id="UP001364617"/>
    </source>
</evidence>
<dbReference type="EMBL" id="JAYKXH010000018">
    <property type="protein sequence ID" value="KAK7136751.1"/>
    <property type="molecule type" value="Genomic_DNA"/>
</dbReference>
<dbReference type="AlphaFoldDB" id="A0AAN9CIF3"/>
<keyword evidence="1" id="KW-0732">Signal</keyword>
<dbReference type="InterPro" id="IPR013783">
    <property type="entry name" value="Ig-like_fold"/>
</dbReference>
<organism evidence="3 4">
    <name type="scientific">Phoxinus phoxinus</name>
    <name type="common">Eurasian minnow</name>
    <dbReference type="NCBI Taxonomy" id="58324"/>
    <lineage>
        <taxon>Eukaryota</taxon>
        <taxon>Metazoa</taxon>
        <taxon>Chordata</taxon>
        <taxon>Craniata</taxon>
        <taxon>Vertebrata</taxon>
        <taxon>Euteleostomi</taxon>
        <taxon>Actinopterygii</taxon>
        <taxon>Neopterygii</taxon>
        <taxon>Teleostei</taxon>
        <taxon>Ostariophysi</taxon>
        <taxon>Cypriniformes</taxon>
        <taxon>Leuciscidae</taxon>
        <taxon>Phoxininae</taxon>
        <taxon>Phoxinus</taxon>
    </lineage>
</organism>
<feature type="domain" description="Immunoglobulin" evidence="2">
    <location>
        <begin position="126"/>
        <end position="227"/>
    </location>
</feature>
<keyword evidence="4" id="KW-1185">Reference proteome</keyword>
<dbReference type="Pfam" id="PF07686">
    <property type="entry name" value="V-set"/>
    <property type="match status" value="1"/>
</dbReference>
<dbReference type="SMART" id="SM00409">
    <property type="entry name" value="IG"/>
    <property type="match status" value="2"/>
</dbReference>
<comment type="caution">
    <text evidence="3">The sequence shown here is derived from an EMBL/GenBank/DDBJ whole genome shotgun (WGS) entry which is preliminary data.</text>
</comment>
<dbReference type="PANTHER" id="PTHR21063:SF4">
    <property type="entry name" value="CD48 ANTIGEN-RELATED"/>
    <property type="match status" value="1"/>
</dbReference>
<evidence type="ECO:0000256" key="1">
    <source>
        <dbReference type="SAM" id="SignalP"/>
    </source>
</evidence>
<dbReference type="InterPro" id="IPR003599">
    <property type="entry name" value="Ig_sub"/>
</dbReference>
<dbReference type="PANTHER" id="PTHR21063">
    <property type="entry name" value="LFA-3"/>
    <property type="match status" value="1"/>
</dbReference>
<sequence>MRNLSLLFGLVLLVHGVFGVDEVSVSVMVGDSLTLNSDLTEKGDELQWKIEGESNIIAQIDREANKISVPGNNEERFRDRLKLDEKTGSLTITNIRTTDSGVYELKIKDSMNENKNRFSVTVRDEMKTVSVNEGDSVTLRTGVIDIQIYDLILWKFKDHLIAKIIKLTNQMSLYDTSDERFKGRLQLNEKTGSLSISKSRISDSEDYSLHMISSSYTVQRTIGVTVTDSRSSGAVSGISGVVLMLWAVTVFLLHEV</sequence>
<name>A0AAN9CIF3_9TELE</name>
<feature type="domain" description="Immunoglobulin" evidence="2">
    <location>
        <begin position="22"/>
        <end position="123"/>
    </location>
</feature>
<dbReference type="InterPro" id="IPR013106">
    <property type="entry name" value="Ig_V-set"/>
</dbReference>
<dbReference type="SUPFAM" id="SSF48726">
    <property type="entry name" value="Immunoglobulin"/>
    <property type="match status" value="2"/>
</dbReference>
<feature type="chain" id="PRO_5042873566" description="Immunoglobulin domain-containing protein" evidence="1">
    <location>
        <begin position="20"/>
        <end position="256"/>
    </location>
</feature>
<feature type="signal peptide" evidence="1">
    <location>
        <begin position="1"/>
        <end position="19"/>
    </location>
</feature>
<proteinExistence type="predicted"/>
<dbReference type="Proteomes" id="UP001364617">
    <property type="component" value="Unassembled WGS sequence"/>
</dbReference>
<protein>
    <recommendedName>
        <fullName evidence="2">Immunoglobulin domain-containing protein</fullName>
    </recommendedName>
</protein>
<dbReference type="InterPro" id="IPR036179">
    <property type="entry name" value="Ig-like_dom_sf"/>
</dbReference>
<evidence type="ECO:0000259" key="2">
    <source>
        <dbReference type="SMART" id="SM00409"/>
    </source>
</evidence>